<dbReference type="EMBL" id="JAUKUC010000001">
    <property type="protein sequence ID" value="MDO1514603.1"/>
    <property type="molecule type" value="Genomic_DNA"/>
</dbReference>
<accession>A0ABT8RVD3</accession>
<name>A0ABT8RVD3_9FLAO</name>
<protein>
    <recommendedName>
        <fullName evidence="4">DUF4149 domain-containing protein</fullName>
    </recommendedName>
</protein>
<keyword evidence="1" id="KW-0472">Membrane</keyword>
<feature type="transmembrane region" description="Helical" evidence="1">
    <location>
        <begin position="72"/>
        <end position="93"/>
    </location>
</feature>
<keyword evidence="1" id="KW-0812">Transmembrane</keyword>
<evidence type="ECO:0000313" key="2">
    <source>
        <dbReference type="EMBL" id="MDO1514603.1"/>
    </source>
</evidence>
<keyword evidence="1" id="KW-1133">Transmembrane helix</keyword>
<evidence type="ECO:0000256" key="1">
    <source>
        <dbReference type="SAM" id="Phobius"/>
    </source>
</evidence>
<keyword evidence="3" id="KW-1185">Reference proteome</keyword>
<feature type="transmembrane region" description="Helical" evidence="1">
    <location>
        <begin position="43"/>
        <end position="60"/>
    </location>
</feature>
<organism evidence="2 3">
    <name type="scientific">Maribacter confluentis</name>
    <dbReference type="NCBI Taxonomy" id="1656093"/>
    <lineage>
        <taxon>Bacteria</taxon>
        <taxon>Pseudomonadati</taxon>
        <taxon>Bacteroidota</taxon>
        <taxon>Flavobacteriia</taxon>
        <taxon>Flavobacteriales</taxon>
        <taxon>Flavobacteriaceae</taxon>
        <taxon>Maribacter</taxon>
    </lineage>
</organism>
<evidence type="ECO:0008006" key="4">
    <source>
        <dbReference type="Google" id="ProtNLM"/>
    </source>
</evidence>
<reference evidence="2" key="1">
    <citation type="journal article" date="2014" name="Int. J. Syst. Evol. Microbiol.">
        <title>Complete genome of a new Firmicutes species belonging to the dominant human colonic microbiota ('Ruminococcus bicirculans') reveals two chromosomes and a selective capacity to utilize plant glucans.</title>
        <authorList>
            <consortium name="NISC Comparative Sequencing Program"/>
            <person name="Wegmann U."/>
            <person name="Louis P."/>
            <person name="Goesmann A."/>
            <person name="Henrissat B."/>
            <person name="Duncan S.H."/>
            <person name="Flint H.J."/>
        </authorList>
    </citation>
    <scope>NUCLEOTIDE SEQUENCE</scope>
    <source>
        <strain evidence="2">CECT 8869</strain>
    </source>
</reference>
<reference evidence="2" key="2">
    <citation type="submission" date="2023-06" db="EMBL/GenBank/DDBJ databases">
        <authorList>
            <person name="Lucena T."/>
            <person name="Sun Q."/>
        </authorList>
    </citation>
    <scope>NUCLEOTIDE SEQUENCE</scope>
    <source>
        <strain evidence="2">CECT 8869</strain>
    </source>
</reference>
<feature type="transmembrane region" description="Helical" evidence="1">
    <location>
        <begin position="114"/>
        <end position="133"/>
    </location>
</feature>
<gene>
    <name evidence="2" type="ORF">Q2T41_18270</name>
</gene>
<dbReference type="Proteomes" id="UP001168579">
    <property type="component" value="Unassembled WGS sequence"/>
</dbReference>
<comment type="caution">
    <text evidence="2">The sequence shown here is derived from an EMBL/GenBank/DDBJ whole genome shotgun (WGS) entry which is preliminary data.</text>
</comment>
<dbReference type="RefSeq" id="WP_304437250.1">
    <property type="nucleotide sequence ID" value="NZ_JAUKUC010000001.1"/>
</dbReference>
<sequence length="138" mass="16310">MLDLIRLICDTGLFVLIWMVQLIIYPSFTYYPHKNLYQWHNKYTKSIAIIVVPLMTGQLITTTLQVYKELDLYTLISSVLVLSVWLSTFLKFVPLHNQIANKTEIDKTLIKLKLHNWLRTILWSLLFILTIYIKVKPV</sequence>
<proteinExistence type="predicted"/>
<evidence type="ECO:0000313" key="3">
    <source>
        <dbReference type="Proteomes" id="UP001168579"/>
    </source>
</evidence>
<feature type="transmembrane region" description="Helical" evidence="1">
    <location>
        <begin position="12"/>
        <end position="31"/>
    </location>
</feature>